<comment type="function">
    <text evidence="10">May play an important regulatory role in cell growth and in the bacterial response to nutrient deprivation.</text>
</comment>
<evidence type="ECO:0000256" key="13">
    <source>
        <dbReference type="HAMAP-Rule" id="MF_00118"/>
    </source>
</evidence>
<dbReference type="NCBIfam" id="NF009372">
    <property type="entry name" value="PRK12735.1"/>
    <property type="match status" value="1"/>
</dbReference>
<dbReference type="Pfam" id="PF03143">
    <property type="entry name" value="GTP_EFTU_D3"/>
    <property type="match status" value="1"/>
</dbReference>
<dbReference type="HAMAP" id="MF_00118_B">
    <property type="entry name" value="EF_Tu_B"/>
    <property type="match status" value="1"/>
</dbReference>
<evidence type="ECO:0000256" key="9">
    <source>
        <dbReference type="ARBA" id="ARBA00029554"/>
    </source>
</evidence>
<dbReference type="NCBIfam" id="TIGR00485">
    <property type="entry name" value="EF-Tu"/>
    <property type="match status" value="1"/>
</dbReference>
<evidence type="ECO:0000259" key="14">
    <source>
        <dbReference type="PROSITE" id="PS51722"/>
    </source>
</evidence>
<comment type="catalytic activity">
    <reaction evidence="13">
        <text>GTP + H2O = GDP + phosphate + H(+)</text>
        <dbReference type="Rhea" id="RHEA:19669"/>
        <dbReference type="ChEBI" id="CHEBI:15377"/>
        <dbReference type="ChEBI" id="CHEBI:15378"/>
        <dbReference type="ChEBI" id="CHEBI:37565"/>
        <dbReference type="ChEBI" id="CHEBI:43474"/>
        <dbReference type="ChEBI" id="CHEBI:58189"/>
        <dbReference type="EC" id="3.6.5.3"/>
    </reaction>
</comment>
<evidence type="ECO:0000256" key="5">
    <source>
        <dbReference type="ARBA" id="ARBA00022801"/>
    </source>
</evidence>
<organism evidence="15 16">
    <name type="scientific">Candidatus Nasuia deltocephalincola</name>
    <dbReference type="NCBI Taxonomy" id="1160784"/>
    <lineage>
        <taxon>Bacteria</taxon>
        <taxon>Pseudomonadati</taxon>
        <taxon>Pseudomonadota</taxon>
        <taxon>Betaproteobacteria</taxon>
        <taxon>Candidatus Nasuia</taxon>
    </lineage>
</organism>
<dbReference type="Pfam" id="PF03144">
    <property type="entry name" value="GTP_EFTU_D2"/>
    <property type="match status" value="1"/>
</dbReference>
<dbReference type="EC" id="3.6.5.3" evidence="13"/>
<feature type="binding site" evidence="13">
    <location>
        <begin position="19"/>
        <end position="26"/>
    </location>
    <ligand>
        <name>GTP</name>
        <dbReference type="ChEBI" id="CHEBI:37565"/>
    </ligand>
</feature>
<keyword evidence="7 13" id="KW-0648">Protein biosynthesis</keyword>
<dbReference type="GO" id="GO:0005525">
    <property type="term" value="F:GTP binding"/>
    <property type="evidence" value="ECO:0007669"/>
    <property type="project" value="UniProtKB-UniRule"/>
</dbReference>
<dbReference type="InterPro" id="IPR005225">
    <property type="entry name" value="Small_GTP-bd"/>
</dbReference>
<dbReference type="NCBIfam" id="TIGR00231">
    <property type="entry name" value="small_GTP"/>
    <property type="match status" value="1"/>
</dbReference>
<gene>
    <name evidence="13 15" type="primary">tuf</name>
    <name evidence="15" type="ORF">CU086_00370</name>
</gene>
<keyword evidence="6 13" id="KW-0460">Magnesium</keyword>
<evidence type="ECO:0000256" key="7">
    <source>
        <dbReference type="ARBA" id="ARBA00022917"/>
    </source>
</evidence>
<dbReference type="EMBL" id="CP024850">
    <property type="protein sequence ID" value="QSF25290.1"/>
    <property type="molecule type" value="Genomic_DNA"/>
</dbReference>
<dbReference type="NCBIfam" id="NF009373">
    <property type="entry name" value="PRK12736.1"/>
    <property type="match status" value="1"/>
</dbReference>
<dbReference type="CDD" id="cd03707">
    <property type="entry name" value="EFTU_III"/>
    <property type="match status" value="1"/>
</dbReference>
<sequence>MAKLKFERNKPHINIGTIGHVDHGKTTLSAAIATTLSKIYGGTPKKYEEIDVAPEEKLRGITINTSHIEYETKDRHFAHVDCPGHADYIKNMITGAAQMDAAILVVSVLDGAMPQTREHILLSRQVGVPSIIVYLNKCDILEDNEFLELVEMDIRDLLIKYDFPGNDIPFIKGSAKLALEGIDNYLGLQSILKLSEFLDNYIPIPKRIKDSPFLMPIEDVFSIPGRGTVVTGRIERGIVKIGDELEIVGINLNILKTVCIGIEMFNKILDQGEAGDNVGVLLRNINKSDVERGQVLSLPSSIISYTSFECKVYILSSIEGGRHTPFFNNYKPQFYFRTTDVTGVINLKDGVEMVMPGENVDIFVKLISPIAMEEGLRFAIREGGKTIGAGVITKLIS</sequence>
<keyword evidence="2 13" id="KW-0479">Metal-binding</keyword>
<dbReference type="PRINTS" id="PR00315">
    <property type="entry name" value="ELONGATNFCT"/>
</dbReference>
<evidence type="ECO:0000313" key="16">
    <source>
        <dbReference type="Proteomes" id="UP000663075"/>
    </source>
</evidence>
<feature type="binding site" evidence="13">
    <location>
        <begin position="136"/>
        <end position="139"/>
    </location>
    <ligand>
        <name>GTP</name>
        <dbReference type="ChEBI" id="CHEBI:37565"/>
    </ligand>
</feature>
<dbReference type="CDD" id="cd03697">
    <property type="entry name" value="EFTU_II"/>
    <property type="match status" value="1"/>
</dbReference>
<dbReference type="PANTHER" id="PTHR43721">
    <property type="entry name" value="ELONGATION FACTOR TU-RELATED"/>
    <property type="match status" value="1"/>
</dbReference>
<keyword evidence="3 13" id="KW-0547">Nucleotide-binding</keyword>
<evidence type="ECO:0000256" key="4">
    <source>
        <dbReference type="ARBA" id="ARBA00022768"/>
    </source>
</evidence>
<protein>
    <recommendedName>
        <fullName evidence="9 13">Elongation factor Tu</fullName>
        <shortName evidence="13">EF-Tu</shortName>
        <ecNumber evidence="13">3.6.5.3</ecNumber>
    </recommendedName>
</protein>
<dbReference type="Gene3D" id="2.40.30.10">
    <property type="entry name" value="Translation factors"/>
    <property type="match status" value="2"/>
</dbReference>
<accession>A0A974WLD7</accession>
<evidence type="ECO:0000256" key="11">
    <source>
        <dbReference type="ARBA" id="ARBA00063778"/>
    </source>
</evidence>
<feature type="binding site" evidence="13">
    <location>
        <position position="26"/>
    </location>
    <ligand>
        <name>Mg(2+)</name>
        <dbReference type="ChEBI" id="CHEBI:18420"/>
    </ligand>
</feature>
<evidence type="ECO:0000256" key="2">
    <source>
        <dbReference type="ARBA" id="ARBA00022723"/>
    </source>
</evidence>
<dbReference type="InterPro" id="IPR009001">
    <property type="entry name" value="Transl_elong_EF1A/Init_IF2_C"/>
</dbReference>
<feature type="binding site" evidence="13">
    <location>
        <begin position="81"/>
        <end position="85"/>
    </location>
    <ligand>
        <name>GTP</name>
        <dbReference type="ChEBI" id="CHEBI:37565"/>
    </ligand>
</feature>
<dbReference type="InterPro" id="IPR000795">
    <property type="entry name" value="T_Tr_GTP-bd_dom"/>
</dbReference>
<reference evidence="15" key="1">
    <citation type="submission" date="2017-11" db="EMBL/GenBank/DDBJ databases">
        <authorList>
            <person name="Jian Z."/>
        </authorList>
    </citation>
    <scope>NUCLEOTIDE SEQUENCE</scope>
    <source>
        <strain evidence="15">YC</strain>
    </source>
</reference>
<name>A0A974WLD7_9PROT</name>
<dbReference type="InterPro" id="IPR041709">
    <property type="entry name" value="EF-Tu_GTP-bd"/>
</dbReference>
<comment type="subunit">
    <text evidence="11">Monomer. Heterotetramer composed of two EF-Ts.EF-Tu dimer complexes.</text>
</comment>
<evidence type="ECO:0000256" key="3">
    <source>
        <dbReference type="ARBA" id="ARBA00022741"/>
    </source>
</evidence>
<dbReference type="InterPro" id="IPR050055">
    <property type="entry name" value="EF-Tu_GTPase"/>
</dbReference>
<dbReference type="InterPro" id="IPR009000">
    <property type="entry name" value="Transl_B-barrel_sf"/>
</dbReference>
<dbReference type="GO" id="GO:0003746">
    <property type="term" value="F:translation elongation factor activity"/>
    <property type="evidence" value="ECO:0007669"/>
    <property type="project" value="UniProtKB-UniRule"/>
</dbReference>
<dbReference type="Pfam" id="PF00009">
    <property type="entry name" value="GTP_EFTU"/>
    <property type="match status" value="1"/>
</dbReference>
<keyword evidence="16" id="KW-1185">Reference proteome</keyword>
<dbReference type="FunFam" id="3.40.50.300:FF:000003">
    <property type="entry name" value="Elongation factor Tu"/>
    <property type="match status" value="1"/>
</dbReference>
<proteinExistence type="inferred from homology"/>
<dbReference type="GO" id="GO:0000287">
    <property type="term" value="F:magnesium ion binding"/>
    <property type="evidence" value="ECO:0007669"/>
    <property type="project" value="UniProtKB-UniRule"/>
</dbReference>
<dbReference type="NCBIfam" id="NF000766">
    <property type="entry name" value="PRK00049.1"/>
    <property type="match status" value="1"/>
</dbReference>
<comment type="similarity">
    <text evidence="1 13">Belongs to the TRAFAC class translation factor GTPase superfamily. Classic translation factor GTPase family. EF-Tu/EF-1A subfamily.</text>
</comment>
<dbReference type="SUPFAM" id="SSF50447">
    <property type="entry name" value="Translation proteins"/>
    <property type="match status" value="1"/>
</dbReference>
<dbReference type="InterPro" id="IPR004161">
    <property type="entry name" value="EFTu-like_2"/>
</dbReference>
<dbReference type="Gene3D" id="3.40.50.300">
    <property type="entry name" value="P-loop containing nucleotide triphosphate hydrolases"/>
    <property type="match status" value="1"/>
</dbReference>
<dbReference type="GO" id="GO:0003924">
    <property type="term" value="F:GTPase activity"/>
    <property type="evidence" value="ECO:0007669"/>
    <property type="project" value="UniProtKB-UniRule"/>
</dbReference>
<keyword evidence="13" id="KW-0963">Cytoplasm</keyword>
<evidence type="ECO:0000256" key="12">
    <source>
        <dbReference type="ARBA" id="ARBA00064283"/>
    </source>
</evidence>
<evidence type="ECO:0000313" key="15">
    <source>
        <dbReference type="EMBL" id="QSF25290.1"/>
    </source>
</evidence>
<keyword evidence="4 13" id="KW-0251">Elongation factor</keyword>
<comment type="subunit">
    <text evidence="12">(Microbial infection) Upon infection by bacteriophage Qbeta, part of the viral RNA-dependent RNA polymerase complex, the other subunits are the viral replicase catalytic subunit (AC P14647), host ribosomal protein S1 and EF-Ts.</text>
</comment>
<dbReference type="InterPro" id="IPR004541">
    <property type="entry name" value="Transl_elong_EFTu/EF1A_bac/org"/>
</dbReference>
<comment type="function">
    <text evidence="13">GTP hydrolase that promotes the GTP-dependent binding of aminoacyl-tRNA to the A-site of ribosomes during protein biosynthesis.</text>
</comment>
<dbReference type="SUPFAM" id="SSF50465">
    <property type="entry name" value="EF-Tu/eEF-1alpha/eIF2-gamma C-terminal domain"/>
    <property type="match status" value="1"/>
</dbReference>
<dbReference type="SUPFAM" id="SSF52540">
    <property type="entry name" value="P-loop containing nucleoside triphosphate hydrolases"/>
    <property type="match status" value="1"/>
</dbReference>
<keyword evidence="5 13" id="KW-0378">Hydrolase</keyword>
<dbReference type="InterPro" id="IPR033720">
    <property type="entry name" value="EFTU_2"/>
</dbReference>
<dbReference type="PANTHER" id="PTHR43721:SF22">
    <property type="entry name" value="ELONGATION FACTOR TU, MITOCHONDRIAL"/>
    <property type="match status" value="1"/>
</dbReference>
<evidence type="ECO:0000256" key="10">
    <source>
        <dbReference type="ARBA" id="ARBA00058140"/>
    </source>
</evidence>
<dbReference type="PROSITE" id="PS51722">
    <property type="entry name" value="G_TR_2"/>
    <property type="match status" value="1"/>
</dbReference>
<keyword evidence="8 13" id="KW-0342">GTP-binding</keyword>
<evidence type="ECO:0000256" key="1">
    <source>
        <dbReference type="ARBA" id="ARBA00007249"/>
    </source>
</evidence>
<dbReference type="InterPro" id="IPR027417">
    <property type="entry name" value="P-loop_NTPase"/>
</dbReference>
<evidence type="ECO:0000256" key="6">
    <source>
        <dbReference type="ARBA" id="ARBA00022842"/>
    </source>
</evidence>
<dbReference type="Proteomes" id="UP000663075">
    <property type="component" value="Chromosome"/>
</dbReference>
<dbReference type="GO" id="GO:0005737">
    <property type="term" value="C:cytoplasm"/>
    <property type="evidence" value="ECO:0007669"/>
    <property type="project" value="UniProtKB-SubCell"/>
</dbReference>
<feature type="domain" description="Tr-type G" evidence="14">
    <location>
        <begin position="10"/>
        <end position="206"/>
    </location>
</feature>
<dbReference type="AlphaFoldDB" id="A0A974WLD7"/>
<dbReference type="InterPro" id="IPR004160">
    <property type="entry name" value="Transl_elong_EFTu/EF1A_C"/>
</dbReference>
<comment type="subcellular location">
    <subcellularLocation>
        <location evidence="13">Cytoplasm</location>
    </subcellularLocation>
</comment>
<dbReference type="FunFam" id="2.40.30.10:FF:000001">
    <property type="entry name" value="Elongation factor Tu"/>
    <property type="match status" value="1"/>
</dbReference>
<evidence type="ECO:0000256" key="8">
    <source>
        <dbReference type="ARBA" id="ARBA00023134"/>
    </source>
</evidence>
<dbReference type="CDD" id="cd01884">
    <property type="entry name" value="EF_Tu"/>
    <property type="match status" value="1"/>
</dbReference>